<dbReference type="EMBL" id="MT142016">
    <property type="protein sequence ID" value="QJA73298.1"/>
    <property type="molecule type" value="Genomic_DNA"/>
</dbReference>
<accession>A0A6M3L5V9</accession>
<proteinExistence type="predicted"/>
<gene>
    <name evidence="1" type="ORF">MM415A02415_0010</name>
    <name evidence="2" type="ORF">MM415B02670_0002</name>
</gene>
<dbReference type="EMBL" id="MT142808">
    <property type="protein sequence ID" value="QJA88854.1"/>
    <property type="molecule type" value="Genomic_DNA"/>
</dbReference>
<reference evidence="2" key="1">
    <citation type="submission" date="2020-03" db="EMBL/GenBank/DDBJ databases">
        <title>The deep terrestrial virosphere.</title>
        <authorList>
            <person name="Holmfeldt K."/>
            <person name="Nilsson E."/>
            <person name="Simone D."/>
            <person name="Lopez-Fernandez M."/>
            <person name="Wu X."/>
            <person name="de Brujin I."/>
            <person name="Lundin D."/>
            <person name="Andersson A."/>
            <person name="Bertilsson S."/>
            <person name="Dopson M."/>
        </authorList>
    </citation>
    <scope>NUCLEOTIDE SEQUENCE</scope>
    <source>
        <strain evidence="1">MM415A02415</strain>
        <strain evidence="2">MM415B02670</strain>
    </source>
</reference>
<name>A0A6M3L5V9_9ZZZZ</name>
<protein>
    <submittedName>
        <fullName evidence="2">Uncharacterized protein</fullName>
    </submittedName>
</protein>
<sequence length="108" mass="11935">MYAINERSTLILNIKFYDEDSALVVPDSATYKIDDIGSGTAITASTNITGLASSKDIHITYTENRILAEANQEEIRRVTVVFLYATSTKQGTAYYDYKIKNLSGVTTP</sequence>
<evidence type="ECO:0000313" key="1">
    <source>
        <dbReference type="EMBL" id="QJA73298.1"/>
    </source>
</evidence>
<dbReference type="AlphaFoldDB" id="A0A6M3L5V9"/>
<evidence type="ECO:0000313" key="2">
    <source>
        <dbReference type="EMBL" id="QJA88854.1"/>
    </source>
</evidence>
<organism evidence="2">
    <name type="scientific">viral metagenome</name>
    <dbReference type="NCBI Taxonomy" id="1070528"/>
    <lineage>
        <taxon>unclassified sequences</taxon>
        <taxon>metagenomes</taxon>
        <taxon>organismal metagenomes</taxon>
    </lineage>
</organism>